<keyword evidence="2" id="KW-1185">Reference proteome</keyword>
<proteinExistence type="predicted"/>
<protein>
    <submittedName>
        <fullName evidence="1">DUF6370 family protein</fullName>
    </submittedName>
</protein>
<dbReference type="Proteomes" id="UP001595826">
    <property type="component" value="Unassembled WGS sequence"/>
</dbReference>
<evidence type="ECO:0000313" key="2">
    <source>
        <dbReference type="Proteomes" id="UP001595826"/>
    </source>
</evidence>
<accession>A0ABV8RA74</accession>
<name>A0ABV8RA74_9FLAO</name>
<dbReference type="RefSeq" id="WP_377408449.1">
    <property type="nucleotide sequence ID" value="NZ_JBHSCY010000001.1"/>
</dbReference>
<organism evidence="1 2">
    <name type="scientific">Polaribacter marinivivus</name>
    <dbReference type="NCBI Taxonomy" id="1524260"/>
    <lineage>
        <taxon>Bacteria</taxon>
        <taxon>Pseudomonadati</taxon>
        <taxon>Bacteroidota</taxon>
        <taxon>Flavobacteriia</taxon>
        <taxon>Flavobacteriales</taxon>
        <taxon>Flavobacteriaceae</taxon>
    </lineage>
</organism>
<sequence>MKKLLSLLIVCILFSCNTKEEINQTAEISCGQCQFKLEADGCDLAVKLDNKAYFIEGFGIDDFGDAHDENTGFCNVIRKGNVSGKIKEDKFIASSIKLID</sequence>
<comment type="caution">
    <text evidence="1">The sequence shown here is derived from an EMBL/GenBank/DDBJ whole genome shotgun (WGS) entry which is preliminary data.</text>
</comment>
<dbReference type="InterPro" id="IPR045950">
    <property type="entry name" value="DUF6370"/>
</dbReference>
<dbReference type="EMBL" id="JBHSCY010000001">
    <property type="protein sequence ID" value="MFC4268144.1"/>
    <property type="molecule type" value="Genomic_DNA"/>
</dbReference>
<reference evidence="2" key="1">
    <citation type="journal article" date="2019" name="Int. J. Syst. Evol. Microbiol.">
        <title>The Global Catalogue of Microorganisms (GCM) 10K type strain sequencing project: providing services to taxonomists for standard genome sequencing and annotation.</title>
        <authorList>
            <consortium name="The Broad Institute Genomics Platform"/>
            <consortium name="The Broad Institute Genome Sequencing Center for Infectious Disease"/>
            <person name="Wu L."/>
            <person name="Ma J."/>
        </authorList>
    </citation>
    <scope>NUCLEOTIDE SEQUENCE [LARGE SCALE GENOMIC DNA]</scope>
    <source>
        <strain evidence="2">CECT 8655</strain>
    </source>
</reference>
<dbReference type="PROSITE" id="PS51257">
    <property type="entry name" value="PROKAR_LIPOPROTEIN"/>
    <property type="match status" value="1"/>
</dbReference>
<evidence type="ECO:0000313" key="1">
    <source>
        <dbReference type="EMBL" id="MFC4268144.1"/>
    </source>
</evidence>
<dbReference type="Pfam" id="PF19897">
    <property type="entry name" value="DUF6370"/>
    <property type="match status" value="1"/>
</dbReference>
<gene>
    <name evidence="1" type="ORF">ACFOWD_04430</name>
</gene>